<feature type="disulfide bond" evidence="6">
    <location>
        <begin position="144"/>
        <end position="181"/>
    </location>
</feature>
<dbReference type="PRINTS" id="PR00259">
    <property type="entry name" value="TMFOUR"/>
</dbReference>
<evidence type="ECO:0000256" key="2">
    <source>
        <dbReference type="ARBA" id="ARBA00006840"/>
    </source>
</evidence>
<gene>
    <name evidence="8" type="primary">AUGUSTUS-3.0.2_34420</name>
    <name evidence="8" type="ORF">TcasGA2_TC034420</name>
</gene>
<protein>
    <recommendedName>
        <fullName evidence="7">Tetraspanin</fullName>
    </recommendedName>
</protein>
<dbReference type="KEGG" id="tca:103314304"/>
<dbReference type="Pfam" id="PF00335">
    <property type="entry name" value="Tetraspanin"/>
    <property type="match status" value="1"/>
</dbReference>
<keyword evidence="6" id="KW-1015">Disulfide bond</keyword>
<evidence type="ECO:0000256" key="4">
    <source>
        <dbReference type="ARBA" id="ARBA00022989"/>
    </source>
</evidence>
<keyword evidence="4 7" id="KW-1133">Transmembrane helix</keyword>
<evidence type="ECO:0000256" key="7">
    <source>
        <dbReference type="RuleBase" id="RU361218"/>
    </source>
</evidence>
<comment type="similarity">
    <text evidence="2 7">Belongs to the tetraspanin (TM4SF) family.</text>
</comment>
<feature type="transmembrane region" description="Helical" evidence="7">
    <location>
        <begin position="12"/>
        <end position="33"/>
    </location>
</feature>
<dbReference type="InParanoid" id="A0A139WBM5"/>
<evidence type="ECO:0000256" key="6">
    <source>
        <dbReference type="PIRSR" id="PIRSR002419-1"/>
    </source>
</evidence>
<dbReference type="OrthoDB" id="71600at2759"/>
<feature type="disulfide bond" evidence="6">
    <location>
        <begin position="145"/>
        <end position="166"/>
    </location>
</feature>
<dbReference type="PIRSF" id="PIRSF002419">
    <property type="entry name" value="Tetraspanin"/>
    <property type="match status" value="1"/>
</dbReference>
<reference evidence="8 9" key="2">
    <citation type="journal article" date="2010" name="Nucleic Acids Res.">
        <title>BeetleBase in 2010: revisions to provide comprehensive genomic information for Tribolium castaneum.</title>
        <authorList>
            <person name="Kim H.S."/>
            <person name="Murphy T."/>
            <person name="Xia J."/>
            <person name="Caragea D."/>
            <person name="Park Y."/>
            <person name="Beeman R.W."/>
            <person name="Lorenzen M.D."/>
            <person name="Butcher S."/>
            <person name="Manak J.R."/>
            <person name="Brown S.J."/>
        </authorList>
    </citation>
    <scope>GENOME REANNOTATION</scope>
    <source>
        <strain evidence="8 9">Georgia GA2</strain>
    </source>
</reference>
<dbReference type="PANTHER" id="PTHR19282:SF252">
    <property type="entry name" value="TETRASPANIN"/>
    <property type="match status" value="1"/>
</dbReference>
<reference evidence="8 9" key="1">
    <citation type="journal article" date="2008" name="Nature">
        <title>The genome of the model beetle and pest Tribolium castaneum.</title>
        <authorList>
            <consortium name="Tribolium Genome Sequencing Consortium"/>
            <person name="Richards S."/>
            <person name="Gibbs R.A."/>
            <person name="Weinstock G.M."/>
            <person name="Brown S.J."/>
            <person name="Denell R."/>
            <person name="Beeman R.W."/>
            <person name="Gibbs R."/>
            <person name="Beeman R.W."/>
            <person name="Brown S.J."/>
            <person name="Bucher G."/>
            <person name="Friedrich M."/>
            <person name="Grimmelikhuijzen C.J."/>
            <person name="Klingler M."/>
            <person name="Lorenzen M."/>
            <person name="Richards S."/>
            <person name="Roth S."/>
            <person name="Schroder R."/>
            <person name="Tautz D."/>
            <person name="Zdobnov E.M."/>
            <person name="Muzny D."/>
            <person name="Gibbs R.A."/>
            <person name="Weinstock G.M."/>
            <person name="Attaway T."/>
            <person name="Bell S."/>
            <person name="Buhay C.J."/>
            <person name="Chandrabose M.N."/>
            <person name="Chavez D."/>
            <person name="Clerk-Blankenburg K.P."/>
            <person name="Cree A."/>
            <person name="Dao M."/>
            <person name="Davis C."/>
            <person name="Chacko J."/>
            <person name="Dinh H."/>
            <person name="Dugan-Rocha S."/>
            <person name="Fowler G."/>
            <person name="Garner T.T."/>
            <person name="Garnes J."/>
            <person name="Gnirke A."/>
            <person name="Hawes A."/>
            <person name="Hernandez J."/>
            <person name="Hines S."/>
            <person name="Holder M."/>
            <person name="Hume J."/>
            <person name="Jhangiani S.N."/>
            <person name="Joshi V."/>
            <person name="Khan Z.M."/>
            <person name="Jackson L."/>
            <person name="Kovar C."/>
            <person name="Kowis A."/>
            <person name="Lee S."/>
            <person name="Lewis L.R."/>
            <person name="Margolis J."/>
            <person name="Morgan M."/>
            <person name="Nazareth L.V."/>
            <person name="Nguyen N."/>
            <person name="Okwuonu G."/>
            <person name="Parker D."/>
            <person name="Richards S."/>
            <person name="Ruiz S.J."/>
            <person name="Santibanez J."/>
            <person name="Savard J."/>
            <person name="Scherer S.E."/>
            <person name="Schneider B."/>
            <person name="Sodergren E."/>
            <person name="Tautz D."/>
            <person name="Vattahil S."/>
            <person name="Villasana D."/>
            <person name="White C.S."/>
            <person name="Wright R."/>
            <person name="Park Y."/>
            <person name="Beeman R.W."/>
            <person name="Lord J."/>
            <person name="Oppert B."/>
            <person name="Lorenzen M."/>
            <person name="Brown S."/>
            <person name="Wang L."/>
            <person name="Savard J."/>
            <person name="Tautz D."/>
            <person name="Richards S."/>
            <person name="Weinstock G."/>
            <person name="Gibbs R.A."/>
            <person name="Liu Y."/>
            <person name="Worley K."/>
            <person name="Weinstock G."/>
            <person name="Elsik C.G."/>
            <person name="Reese J.T."/>
            <person name="Elhaik E."/>
            <person name="Landan G."/>
            <person name="Graur D."/>
            <person name="Arensburger P."/>
            <person name="Atkinson P."/>
            <person name="Beeman R.W."/>
            <person name="Beidler J."/>
            <person name="Brown S.J."/>
            <person name="Demuth J.P."/>
            <person name="Drury D.W."/>
            <person name="Du Y.Z."/>
            <person name="Fujiwara H."/>
            <person name="Lorenzen M."/>
            <person name="Maselli V."/>
            <person name="Osanai M."/>
            <person name="Park Y."/>
            <person name="Robertson H.M."/>
            <person name="Tu Z."/>
            <person name="Wang J.J."/>
            <person name="Wang S."/>
            <person name="Richards S."/>
            <person name="Song H."/>
            <person name="Zhang L."/>
            <person name="Sodergren E."/>
            <person name="Werner D."/>
            <person name="Stanke M."/>
            <person name="Morgenstern B."/>
            <person name="Solovyev V."/>
            <person name="Kosarev P."/>
            <person name="Brown G."/>
            <person name="Chen H.C."/>
            <person name="Ermolaeva O."/>
            <person name="Hlavina W."/>
            <person name="Kapustin Y."/>
            <person name="Kiryutin B."/>
            <person name="Kitts P."/>
            <person name="Maglott D."/>
            <person name="Pruitt K."/>
            <person name="Sapojnikov V."/>
            <person name="Souvorov A."/>
            <person name="Mackey A.J."/>
            <person name="Waterhouse R.M."/>
            <person name="Wyder S."/>
            <person name="Zdobnov E.M."/>
            <person name="Zdobnov E.M."/>
            <person name="Wyder S."/>
            <person name="Kriventseva E.V."/>
            <person name="Kadowaki T."/>
            <person name="Bork P."/>
            <person name="Aranda M."/>
            <person name="Bao R."/>
            <person name="Beermann A."/>
            <person name="Berns N."/>
            <person name="Bolognesi R."/>
            <person name="Bonneton F."/>
            <person name="Bopp D."/>
            <person name="Brown S.J."/>
            <person name="Bucher G."/>
            <person name="Butts T."/>
            <person name="Chaumot A."/>
            <person name="Denell R.E."/>
            <person name="Ferrier D.E."/>
            <person name="Friedrich M."/>
            <person name="Gordon C.M."/>
            <person name="Jindra M."/>
            <person name="Klingler M."/>
            <person name="Lan Q."/>
            <person name="Lattorff H.M."/>
            <person name="Laudet V."/>
            <person name="von Levetsow C."/>
            <person name="Liu Z."/>
            <person name="Lutz R."/>
            <person name="Lynch J.A."/>
            <person name="da Fonseca R.N."/>
            <person name="Posnien N."/>
            <person name="Reuter R."/>
            <person name="Roth S."/>
            <person name="Savard J."/>
            <person name="Schinko J.B."/>
            <person name="Schmitt C."/>
            <person name="Schoppmeier M."/>
            <person name="Schroder R."/>
            <person name="Shippy T.D."/>
            <person name="Simonnet F."/>
            <person name="Marques-Souza H."/>
            <person name="Tautz D."/>
            <person name="Tomoyasu Y."/>
            <person name="Trauner J."/>
            <person name="Van der Zee M."/>
            <person name="Vervoort M."/>
            <person name="Wittkopp N."/>
            <person name="Wimmer E.A."/>
            <person name="Yang X."/>
            <person name="Jones A.K."/>
            <person name="Sattelle D.B."/>
            <person name="Ebert P.R."/>
            <person name="Nelson D."/>
            <person name="Scott J.G."/>
            <person name="Beeman R.W."/>
            <person name="Muthukrishnan S."/>
            <person name="Kramer K.J."/>
            <person name="Arakane Y."/>
            <person name="Beeman R.W."/>
            <person name="Zhu Q."/>
            <person name="Hogenkamp D."/>
            <person name="Dixit R."/>
            <person name="Oppert B."/>
            <person name="Jiang H."/>
            <person name="Zou Z."/>
            <person name="Marshall J."/>
            <person name="Elpidina E."/>
            <person name="Vinokurov K."/>
            <person name="Oppert C."/>
            <person name="Zou Z."/>
            <person name="Evans J."/>
            <person name="Lu Z."/>
            <person name="Zhao P."/>
            <person name="Sumathipala N."/>
            <person name="Altincicek B."/>
            <person name="Vilcinskas A."/>
            <person name="Williams M."/>
            <person name="Hultmark D."/>
            <person name="Hetru C."/>
            <person name="Jiang H."/>
            <person name="Grimmelikhuijzen C.J."/>
            <person name="Hauser F."/>
            <person name="Cazzamali G."/>
            <person name="Williamson M."/>
            <person name="Park Y."/>
            <person name="Li B."/>
            <person name="Tanaka Y."/>
            <person name="Predel R."/>
            <person name="Neupert S."/>
            <person name="Schachtner J."/>
            <person name="Verleyen P."/>
            <person name="Raible F."/>
            <person name="Bork P."/>
            <person name="Friedrich M."/>
            <person name="Walden K.K."/>
            <person name="Robertson H.M."/>
            <person name="Angeli S."/>
            <person name="Foret S."/>
            <person name="Bucher G."/>
            <person name="Schuetz S."/>
            <person name="Maleszka R."/>
            <person name="Wimmer E.A."/>
            <person name="Beeman R.W."/>
            <person name="Lorenzen M."/>
            <person name="Tomoyasu Y."/>
            <person name="Miller S.C."/>
            <person name="Grossmann D."/>
            <person name="Bucher G."/>
        </authorList>
    </citation>
    <scope>NUCLEOTIDE SEQUENCE [LARGE SCALE GENOMIC DNA]</scope>
    <source>
        <strain evidence="8 9">Georgia GA2</strain>
    </source>
</reference>
<proteinExistence type="inferred from homology"/>
<keyword evidence="5 7" id="KW-0472">Membrane</keyword>
<name>A0A139WBM5_TRICA</name>
<keyword evidence="9" id="KW-1185">Reference proteome</keyword>
<dbReference type="PANTHER" id="PTHR19282">
    <property type="entry name" value="TETRASPANIN"/>
    <property type="match status" value="1"/>
</dbReference>
<dbReference type="InterPro" id="IPR000301">
    <property type="entry name" value="Tetraspanin_animals"/>
</dbReference>
<dbReference type="GO" id="GO:0005886">
    <property type="term" value="C:plasma membrane"/>
    <property type="evidence" value="ECO:0000318"/>
    <property type="project" value="GO_Central"/>
</dbReference>
<sequence>MACYKFCRKWTVVIFNLIFLIVGFVLVALGTYWKIKYSHLHAVIPSTYSYYASAPLLLIILGSVIVVISLFGSIGVCRKNPPILTTHTIILLVFFILQIILSGVSFWVLSQDNLRENVYNNVGNLYKSDNNTELINFIQDELNCCGPDGITSIKNMTISAYILKSCHKNHDPTTLAFKDGCKRAVYNFIILTIRGIGTTILALAPIEVVGATLSLSLANAIRNQRRRYGQYLD</sequence>
<dbReference type="SUPFAM" id="SSF48652">
    <property type="entry name" value="Tetraspanin"/>
    <property type="match status" value="1"/>
</dbReference>
<evidence type="ECO:0000313" key="8">
    <source>
        <dbReference type="EMBL" id="KYB25324.1"/>
    </source>
</evidence>
<dbReference type="Proteomes" id="UP000007266">
    <property type="component" value="Linkage group 9"/>
</dbReference>
<organism evidence="8 9">
    <name type="scientific">Tribolium castaneum</name>
    <name type="common">Red flour beetle</name>
    <dbReference type="NCBI Taxonomy" id="7070"/>
    <lineage>
        <taxon>Eukaryota</taxon>
        <taxon>Metazoa</taxon>
        <taxon>Ecdysozoa</taxon>
        <taxon>Arthropoda</taxon>
        <taxon>Hexapoda</taxon>
        <taxon>Insecta</taxon>
        <taxon>Pterygota</taxon>
        <taxon>Neoptera</taxon>
        <taxon>Endopterygota</taxon>
        <taxon>Coleoptera</taxon>
        <taxon>Polyphaga</taxon>
        <taxon>Cucujiformia</taxon>
        <taxon>Tenebrionidae</taxon>
        <taxon>Tenebrionidae incertae sedis</taxon>
        <taxon>Tribolium</taxon>
    </lineage>
</organism>
<feature type="transmembrane region" description="Helical" evidence="7">
    <location>
        <begin position="53"/>
        <end position="77"/>
    </location>
</feature>
<dbReference type="InterPro" id="IPR008952">
    <property type="entry name" value="Tetraspanin_EC2_sf"/>
</dbReference>
<evidence type="ECO:0000256" key="3">
    <source>
        <dbReference type="ARBA" id="ARBA00022692"/>
    </source>
</evidence>
<dbReference type="AlphaFoldDB" id="A0A139WBM5"/>
<feature type="transmembrane region" description="Helical" evidence="7">
    <location>
        <begin position="89"/>
        <end position="109"/>
    </location>
</feature>
<evidence type="ECO:0000256" key="5">
    <source>
        <dbReference type="ARBA" id="ARBA00023136"/>
    </source>
</evidence>
<dbReference type="InterPro" id="IPR018499">
    <property type="entry name" value="Tetraspanin/Peripherin"/>
</dbReference>
<comment type="subcellular location">
    <subcellularLocation>
        <location evidence="1 7">Membrane</location>
        <topology evidence="1 7">Multi-pass membrane protein</topology>
    </subcellularLocation>
</comment>
<evidence type="ECO:0000256" key="1">
    <source>
        <dbReference type="ARBA" id="ARBA00004141"/>
    </source>
</evidence>
<accession>A0A139WBM5</accession>
<evidence type="ECO:0000313" key="9">
    <source>
        <dbReference type="Proteomes" id="UP000007266"/>
    </source>
</evidence>
<dbReference type="OMA" id="DELNCCG"/>
<keyword evidence="3 7" id="KW-0812">Transmembrane</keyword>
<feature type="transmembrane region" description="Helical" evidence="7">
    <location>
        <begin position="196"/>
        <end position="218"/>
    </location>
</feature>
<dbReference type="Gene3D" id="1.10.1450.10">
    <property type="entry name" value="Tetraspanin"/>
    <property type="match status" value="1"/>
</dbReference>
<dbReference type="EMBL" id="KQ971372">
    <property type="protein sequence ID" value="KYB25324.1"/>
    <property type="molecule type" value="Genomic_DNA"/>
</dbReference>